<proteinExistence type="predicted"/>
<keyword evidence="2" id="KW-1185">Reference proteome</keyword>
<evidence type="ECO:0000313" key="1">
    <source>
        <dbReference type="EMBL" id="CAE7791310.1"/>
    </source>
</evidence>
<comment type="caution">
    <text evidence="1">The sequence shown here is derived from an EMBL/GenBank/DDBJ whole genome shotgun (WGS) entry which is preliminary data.</text>
</comment>
<organism evidence="1 2">
    <name type="scientific">Symbiodinium necroappetens</name>
    <dbReference type="NCBI Taxonomy" id="1628268"/>
    <lineage>
        <taxon>Eukaryota</taxon>
        <taxon>Sar</taxon>
        <taxon>Alveolata</taxon>
        <taxon>Dinophyceae</taxon>
        <taxon>Suessiales</taxon>
        <taxon>Symbiodiniaceae</taxon>
        <taxon>Symbiodinium</taxon>
    </lineage>
</organism>
<feature type="non-terminal residue" evidence="1">
    <location>
        <position position="1"/>
    </location>
</feature>
<name>A0A812YR66_9DINO</name>
<dbReference type="Proteomes" id="UP000601435">
    <property type="component" value="Unassembled WGS sequence"/>
</dbReference>
<sequence length="236" mass="25784">MDTVSSFAKTLSSDGSLAHVIVCASSAAMAIAFDAGGPQRQENYWVDDLTKDEAQELLNLHGHKDKTDEFLEACPLAALFALFCRETHPALGGQPLNPLGGYNALDLVLTCERYADVGEEALQAKKAEMEKRAYEDVETFLRDCKFKTVDGITPAGANILKALLQNRAGGGAVGKLAGGSGALPKDVAKWIRERDAHAVIWHIQDKEYQFASELHAKLVSNNRLMICLLDREKKVR</sequence>
<dbReference type="AlphaFoldDB" id="A0A812YR66"/>
<dbReference type="EMBL" id="CAJNJA010043179">
    <property type="protein sequence ID" value="CAE7791310.1"/>
    <property type="molecule type" value="Genomic_DNA"/>
</dbReference>
<reference evidence="1" key="1">
    <citation type="submission" date="2021-02" db="EMBL/GenBank/DDBJ databases">
        <authorList>
            <person name="Dougan E. K."/>
            <person name="Rhodes N."/>
            <person name="Thang M."/>
            <person name="Chan C."/>
        </authorList>
    </citation>
    <scope>NUCLEOTIDE SEQUENCE</scope>
</reference>
<dbReference type="OrthoDB" id="10496960at2759"/>
<accession>A0A812YR66</accession>
<gene>
    <name evidence="1" type="ORF">SNEC2469_LOCUS23254</name>
</gene>
<protein>
    <submittedName>
        <fullName evidence="1">Uncharacterized protein</fullName>
    </submittedName>
</protein>
<evidence type="ECO:0000313" key="2">
    <source>
        <dbReference type="Proteomes" id="UP000601435"/>
    </source>
</evidence>